<feature type="region of interest" description="Disordered" evidence="3">
    <location>
        <begin position="1"/>
        <end position="49"/>
    </location>
</feature>
<proteinExistence type="predicted"/>
<sequence>MTLNSSSRRRRRRRTHYKRKVAKPGAVQNASVLEDLPSNSSTISSDNVSKIDGFGIDGVDDFSITTTAAAATMSTSPCSTPKARRFRIPETDTCPPAPKKQRVLSNCSLQRTPIAFFAPPDLELFFFFAHRDISV</sequence>
<feature type="compositionally biased region" description="Low complexity" evidence="3">
    <location>
        <begin position="38"/>
        <end position="49"/>
    </location>
</feature>
<evidence type="ECO:0000313" key="4">
    <source>
        <dbReference type="EMBL" id="KAK8991030.1"/>
    </source>
</evidence>
<reference evidence="4 5" key="1">
    <citation type="journal article" date="2024" name="G3 (Bethesda)">
        <title>Genome assembly of Hibiscus sabdariffa L. provides insights into metabolisms of medicinal natural products.</title>
        <authorList>
            <person name="Kim T."/>
        </authorList>
    </citation>
    <scope>NUCLEOTIDE SEQUENCE [LARGE SCALE GENOMIC DNA]</scope>
    <source>
        <strain evidence="4">TK-2024</strain>
        <tissue evidence="4">Old leaves</tissue>
    </source>
</reference>
<dbReference type="PANTHER" id="PTHR33142:SF8">
    <property type="entry name" value="CYCLIN-DEPENDENT PROTEIN KINASE INHIBITOR SMR9"/>
    <property type="match status" value="1"/>
</dbReference>
<keyword evidence="2" id="KW-0131">Cell cycle</keyword>
<organism evidence="4 5">
    <name type="scientific">Hibiscus sabdariffa</name>
    <name type="common">roselle</name>
    <dbReference type="NCBI Taxonomy" id="183260"/>
    <lineage>
        <taxon>Eukaryota</taxon>
        <taxon>Viridiplantae</taxon>
        <taxon>Streptophyta</taxon>
        <taxon>Embryophyta</taxon>
        <taxon>Tracheophyta</taxon>
        <taxon>Spermatophyta</taxon>
        <taxon>Magnoliopsida</taxon>
        <taxon>eudicotyledons</taxon>
        <taxon>Gunneridae</taxon>
        <taxon>Pentapetalae</taxon>
        <taxon>rosids</taxon>
        <taxon>malvids</taxon>
        <taxon>Malvales</taxon>
        <taxon>Malvaceae</taxon>
        <taxon>Malvoideae</taxon>
        <taxon>Hibiscus</taxon>
    </lineage>
</organism>
<dbReference type="Proteomes" id="UP001396334">
    <property type="component" value="Unassembled WGS sequence"/>
</dbReference>
<name>A0ABR2PRI2_9ROSI</name>
<dbReference type="PANTHER" id="PTHR33142">
    <property type="entry name" value="CYCLIN-DEPENDENT PROTEIN KINASE INHIBITOR SMR13"/>
    <property type="match status" value="1"/>
</dbReference>
<feature type="compositionally biased region" description="Basic residues" evidence="3">
    <location>
        <begin position="7"/>
        <end position="22"/>
    </location>
</feature>
<protein>
    <submittedName>
        <fullName evidence="4">Uncharacterized protein</fullName>
    </submittedName>
</protein>
<comment type="caution">
    <text evidence="4">The sequence shown here is derived from an EMBL/GenBank/DDBJ whole genome shotgun (WGS) entry which is preliminary data.</text>
</comment>
<keyword evidence="1" id="KW-0649">Protein kinase inhibitor</keyword>
<evidence type="ECO:0000313" key="5">
    <source>
        <dbReference type="Proteomes" id="UP001396334"/>
    </source>
</evidence>
<gene>
    <name evidence="4" type="ORF">V6N11_062055</name>
</gene>
<dbReference type="EMBL" id="JBBPBN010000052">
    <property type="protein sequence ID" value="KAK8991030.1"/>
    <property type="molecule type" value="Genomic_DNA"/>
</dbReference>
<accession>A0ABR2PRI2</accession>
<keyword evidence="5" id="KW-1185">Reference proteome</keyword>
<evidence type="ECO:0000256" key="2">
    <source>
        <dbReference type="ARBA" id="ARBA00023306"/>
    </source>
</evidence>
<dbReference type="InterPro" id="IPR040389">
    <property type="entry name" value="SMR"/>
</dbReference>
<evidence type="ECO:0000256" key="3">
    <source>
        <dbReference type="SAM" id="MobiDB-lite"/>
    </source>
</evidence>
<evidence type="ECO:0000256" key="1">
    <source>
        <dbReference type="ARBA" id="ARBA00023013"/>
    </source>
</evidence>